<reference evidence="2" key="1">
    <citation type="submission" date="2014-12" db="EMBL/GenBank/DDBJ databases">
        <title>Insight into the proteome of Arion vulgaris.</title>
        <authorList>
            <person name="Aradska J."/>
            <person name="Bulat T."/>
            <person name="Smidak R."/>
            <person name="Sarate P."/>
            <person name="Gangsoo J."/>
            <person name="Sialana F."/>
            <person name="Bilban M."/>
            <person name="Lubec G."/>
        </authorList>
    </citation>
    <scope>NUCLEOTIDE SEQUENCE</scope>
    <source>
        <tissue evidence="2">Skin</tissue>
    </source>
</reference>
<name>A0A0B7C413_9EUPU</name>
<gene>
    <name evidence="2" type="primary">ORF223136</name>
</gene>
<feature type="compositionally biased region" description="Polar residues" evidence="1">
    <location>
        <begin position="52"/>
        <end position="62"/>
    </location>
</feature>
<feature type="non-terminal residue" evidence="2">
    <location>
        <position position="1"/>
    </location>
</feature>
<accession>A0A0B7C413</accession>
<proteinExistence type="predicted"/>
<organism evidence="2">
    <name type="scientific">Arion vulgaris</name>
    <dbReference type="NCBI Taxonomy" id="1028688"/>
    <lineage>
        <taxon>Eukaryota</taxon>
        <taxon>Metazoa</taxon>
        <taxon>Spiralia</taxon>
        <taxon>Lophotrochozoa</taxon>
        <taxon>Mollusca</taxon>
        <taxon>Gastropoda</taxon>
        <taxon>Heterobranchia</taxon>
        <taxon>Euthyneura</taxon>
        <taxon>Panpulmonata</taxon>
        <taxon>Eupulmonata</taxon>
        <taxon>Stylommatophora</taxon>
        <taxon>Helicina</taxon>
        <taxon>Arionoidea</taxon>
        <taxon>Arionidae</taxon>
        <taxon>Arion</taxon>
    </lineage>
</organism>
<protein>
    <submittedName>
        <fullName evidence="2">Uncharacterized protein</fullName>
    </submittedName>
</protein>
<dbReference type="EMBL" id="HACG01053343">
    <property type="protein sequence ID" value="CEL00214.1"/>
    <property type="molecule type" value="Transcribed_RNA"/>
</dbReference>
<evidence type="ECO:0000256" key="1">
    <source>
        <dbReference type="SAM" id="MobiDB-lite"/>
    </source>
</evidence>
<feature type="region of interest" description="Disordered" evidence="1">
    <location>
        <begin position="43"/>
        <end position="73"/>
    </location>
</feature>
<sequence length="86" mass="9889">KSQFSPVQKPTDYSQIRIENYHPNIHVESTDCRTPGKCEYSPAMSRDYSPAHKQNYSTPNQKSHTHTKMDPTDLSFLEIPVTFTSD</sequence>
<dbReference type="AlphaFoldDB" id="A0A0B7C413"/>
<feature type="non-terminal residue" evidence="2">
    <location>
        <position position="86"/>
    </location>
</feature>
<evidence type="ECO:0000313" key="2">
    <source>
        <dbReference type="EMBL" id="CEL00214.1"/>
    </source>
</evidence>